<dbReference type="Pfam" id="PF02602">
    <property type="entry name" value="HEM4"/>
    <property type="match status" value="1"/>
</dbReference>
<dbReference type="InterPro" id="IPR003754">
    <property type="entry name" value="4pyrrol_synth_uPrphyn_synth"/>
</dbReference>
<dbReference type="AlphaFoldDB" id="A0A842I8R5"/>
<reference evidence="2 3" key="1">
    <citation type="journal article" date="2017" name="Int. J. Syst. Evol. Microbiol.">
        <title>Gemmobacter straminiformis sp. nov., isolated from an artificial fountain.</title>
        <authorList>
            <person name="Kang J.Y."/>
            <person name="Kim M.J."/>
            <person name="Chun J."/>
            <person name="Son K.P."/>
            <person name="Jahng K.Y."/>
        </authorList>
    </citation>
    <scope>NUCLEOTIDE SEQUENCE [LARGE SCALE GENOMIC DNA]</scope>
    <source>
        <strain evidence="2 3">CAM-8</strain>
    </source>
</reference>
<accession>A0A842I8R5</accession>
<proteinExistence type="predicted"/>
<evidence type="ECO:0000259" key="1">
    <source>
        <dbReference type="Pfam" id="PF02602"/>
    </source>
</evidence>
<name>A0A842I8R5_9RHOB</name>
<dbReference type="Proteomes" id="UP000555411">
    <property type="component" value="Unassembled WGS sequence"/>
</dbReference>
<feature type="domain" description="Tetrapyrrole biosynthesis uroporphyrinogen III synthase" evidence="1">
    <location>
        <begin position="47"/>
        <end position="226"/>
    </location>
</feature>
<comment type="caution">
    <text evidence="2">The sequence shown here is derived from an EMBL/GenBank/DDBJ whole genome shotgun (WGS) entry which is preliminary data.</text>
</comment>
<dbReference type="GO" id="GO:0004852">
    <property type="term" value="F:uroporphyrinogen-III synthase activity"/>
    <property type="evidence" value="ECO:0007669"/>
    <property type="project" value="InterPro"/>
</dbReference>
<protein>
    <submittedName>
        <fullName evidence="2">Uroporphyrinogen-III synthase</fullName>
    </submittedName>
</protein>
<dbReference type="GO" id="GO:0033014">
    <property type="term" value="P:tetrapyrrole biosynthetic process"/>
    <property type="evidence" value="ECO:0007669"/>
    <property type="project" value="InterPro"/>
</dbReference>
<dbReference type="SUPFAM" id="SSF69618">
    <property type="entry name" value="HemD-like"/>
    <property type="match status" value="1"/>
</dbReference>
<dbReference type="CDD" id="cd06578">
    <property type="entry name" value="HemD"/>
    <property type="match status" value="1"/>
</dbReference>
<evidence type="ECO:0000313" key="3">
    <source>
        <dbReference type="Proteomes" id="UP000555411"/>
    </source>
</evidence>
<organism evidence="2 3">
    <name type="scientific">Paragemmobacter straminiformis</name>
    <dbReference type="NCBI Taxonomy" id="2045119"/>
    <lineage>
        <taxon>Bacteria</taxon>
        <taxon>Pseudomonadati</taxon>
        <taxon>Pseudomonadota</taxon>
        <taxon>Alphaproteobacteria</taxon>
        <taxon>Rhodobacterales</taxon>
        <taxon>Paracoccaceae</taxon>
        <taxon>Paragemmobacter</taxon>
    </lineage>
</organism>
<sequence>MTPQSRPLSVLLTRPQAQGDRFAAQLADRFGNRIAVTTSPVIAPAYLVPEIPALAFSALVFTSETAVTSARFPGLPRRAYCVGDRTAAAAAAAGFAAVSAKGDAAALIALIRGSGESGPLLHLRGADTRGDIAAILTAAGIPTRQAVTYDQRPQPLSPEAAALLNGETPVLLPLFSPRTAEILASLGPFRAPLLVAALSPAVASAAARLHPARLATADAPDADALLTAVSIFVNGPAA</sequence>
<evidence type="ECO:0000313" key="2">
    <source>
        <dbReference type="EMBL" id="MBC2836006.1"/>
    </source>
</evidence>
<gene>
    <name evidence="2" type="ORF">H7F16_10865</name>
</gene>
<keyword evidence="3" id="KW-1185">Reference proteome</keyword>
<dbReference type="Gene3D" id="3.40.50.10090">
    <property type="match status" value="2"/>
</dbReference>
<dbReference type="EMBL" id="JACLQD010000003">
    <property type="protein sequence ID" value="MBC2836006.1"/>
    <property type="molecule type" value="Genomic_DNA"/>
</dbReference>
<dbReference type="RefSeq" id="WP_185797630.1">
    <property type="nucleotide sequence ID" value="NZ_JACLQD010000003.1"/>
</dbReference>
<dbReference type="InterPro" id="IPR036108">
    <property type="entry name" value="4pyrrol_syn_uPrphyn_synt_sf"/>
</dbReference>